<reference evidence="8 9" key="1">
    <citation type="submission" date="2012-04" db="EMBL/GenBank/DDBJ databases">
        <title>The Genome Sequence of Saprolegnia declina VS20.</title>
        <authorList>
            <consortium name="The Broad Institute Genome Sequencing Platform"/>
            <person name="Russ C."/>
            <person name="Nusbaum C."/>
            <person name="Tyler B."/>
            <person name="van West P."/>
            <person name="Dieguez-Uribeondo J."/>
            <person name="de Bruijn I."/>
            <person name="Tripathy S."/>
            <person name="Jiang R."/>
            <person name="Young S.K."/>
            <person name="Zeng Q."/>
            <person name="Gargeya S."/>
            <person name="Fitzgerald M."/>
            <person name="Haas B."/>
            <person name="Abouelleil A."/>
            <person name="Alvarado L."/>
            <person name="Arachchi H.M."/>
            <person name="Berlin A."/>
            <person name="Chapman S.B."/>
            <person name="Goldberg J."/>
            <person name="Griggs A."/>
            <person name="Gujja S."/>
            <person name="Hansen M."/>
            <person name="Howarth C."/>
            <person name="Imamovic A."/>
            <person name="Larimer J."/>
            <person name="McCowen C."/>
            <person name="Montmayeur A."/>
            <person name="Murphy C."/>
            <person name="Neiman D."/>
            <person name="Pearson M."/>
            <person name="Priest M."/>
            <person name="Roberts A."/>
            <person name="Saif S."/>
            <person name="Shea T."/>
            <person name="Sisk P."/>
            <person name="Sykes S."/>
            <person name="Wortman J."/>
            <person name="Nusbaum C."/>
            <person name="Birren B."/>
        </authorList>
    </citation>
    <scope>NUCLEOTIDE SEQUENCE [LARGE SCALE GENOMIC DNA]</scope>
    <source>
        <strain evidence="8 9">VS20</strain>
    </source>
</reference>
<evidence type="ECO:0000313" key="9">
    <source>
        <dbReference type="Proteomes" id="UP000030762"/>
    </source>
</evidence>
<dbReference type="Pfam" id="PF00085">
    <property type="entry name" value="Thioredoxin"/>
    <property type="match status" value="1"/>
</dbReference>
<evidence type="ECO:0000256" key="3">
    <source>
        <dbReference type="ARBA" id="ARBA00022989"/>
    </source>
</evidence>
<dbReference type="RefSeq" id="XP_008619592.1">
    <property type="nucleotide sequence ID" value="XM_008621370.1"/>
</dbReference>
<dbReference type="PANTHER" id="PTHR46426">
    <property type="entry name" value="PROTEIN DISULFIDE-ISOMERASE TMX3"/>
    <property type="match status" value="1"/>
</dbReference>
<dbReference type="eggNOG" id="KOG4277">
    <property type="taxonomic scope" value="Eukaryota"/>
</dbReference>
<dbReference type="InterPro" id="IPR052250">
    <property type="entry name" value="PDI_TMX3"/>
</dbReference>
<keyword evidence="4 5" id="KW-0472">Membrane</keyword>
<dbReference type="CDD" id="cd02961">
    <property type="entry name" value="PDI_a_family"/>
    <property type="match status" value="1"/>
</dbReference>
<dbReference type="OMA" id="GIEMRNM"/>
<organism evidence="8 9">
    <name type="scientific">Saprolegnia diclina (strain VS20)</name>
    <dbReference type="NCBI Taxonomy" id="1156394"/>
    <lineage>
        <taxon>Eukaryota</taxon>
        <taxon>Sar</taxon>
        <taxon>Stramenopiles</taxon>
        <taxon>Oomycota</taxon>
        <taxon>Saprolegniomycetes</taxon>
        <taxon>Saprolegniales</taxon>
        <taxon>Saprolegniaceae</taxon>
        <taxon>Saprolegnia</taxon>
    </lineage>
</organism>
<keyword evidence="3 5" id="KW-1133">Transmembrane helix</keyword>
<evidence type="ECO:0000259" key="7">
    <source>
        <dbReference type="PROSITE" id="PS51352"/>
    </source>
</evidence>
<evidence type="ECO:0000256" key="2">
    <source>
        <dbReference type="ARBA" id="ARBA00022692"/>
    </source>
</evidence>
<accession>T0Q0X6</accession>
<dbReference type="EMBL" id="JH767217">
    <property type="protein sequence ID" value="EQC26990.1"/>
    <property type="molecule type" value="Genomic_DNA"/>
</dbReference>
<dbReference type="OrthoDB" id="74910at2759"/>
<feature type="transmembrane region" description="Helical" evidence="5">
    <location>
        <begin position="357"/>
        <end position="377"/>
    </location>
</feature>
<dbReference type="Gene3D" id="3.40.30.10">
    <property type="entry name" value="Glutaredoxin"/>
    <property type="match status" value="2"/>
</dbReference>
<keyword evidence="6" id="KW-0732">Signal</keyword>
<feature type="domain" description="Thioredoxin" evidence="7">
    <location>
        <begin position="9"/>
        <end position="121"/>
    </location>
</feature>
<protein>
    <recommendedName>
        <fullName evidence="7">Thioredoxin domain-containing protein</fullName>
    </recommendedName>
</protein>
<dbReference type="InterPro" id="IPR013766">
    <property type="entry name" value="Thioredoxin_domain"/>
</dbReference>
<dbReference type="GO" id="GO:0005783">
    <property type="term" value="C:endoplasmic reticulum"/>
    <property type="evidence" value="ECO:0007669"/>
    <property type="project" value="TreeGrafter"/>
</dbReference>
<dbReference type="AlphaFoldDB" id="T0Q0X6"/>
<keyword evidence="2 5" id="KW-0812">Transmembrane</keyword>
<feature type="signal peptide" evidence="6">
    <location>
        <begin position="1"/>
        <end position="16"/>
    </location>
</feature>
<dbReference type="Proteomes" id="UP000030762">
    <property type="component" value="Unassembled WGS sequence"/>
</dbReference>
<dbReference type="GeneID" id="19955931"/>
<comment type="subcellular location">
    <subcellularLocation>
        <location evidence="1">Membrane</location>
        <topology evidence="1">Single-pass membrane protein</topology>
    </subcellularLocation>
</comment>
<evidence type="ECO:0000256" key="6">
    <source>
        <dbReference type="SAM" id="SignalP"/>
    </source>
</evidence>
<dbReference type="GO" id="GO:0016020">
    <property type="term" value="C:membrane"/>
    <property type="evidence" value="ECO:0007669"/>
    <property type="project" value="UniProtKB-SubCell"/>
</dbReference>
<dbReference type="VEuPathDB" id="FungiDB:SDRG_15204"/>
<feature type="chain" id="PRO_5004582974" description="Thioredoxin domain-containing protein" evidence="6">
    <location>
        <begin position="17"/>
        <end position="402"/>
    </location>
</feature>
<dbReference type="SUPFAM" id="SSF52833">
    <property type="entry name" value="Thioredoxin-like"/>
    <property type="match status" value="2"/>
</dbReference>
<evidence type="ECO:0000256" key="5">
    <source>
        <dbReference type="SAM" id="Phobius"/>
    </source>
</evidence>
<evidence type="ECO:0000313" key="8">
    <source>
        <dbReference type="EMBL" id="EQC26990.1"/>
    </source>
</evidence>
<dbReference type="STRING" id="1156394.T0Q0X6"/>
<dbReference type="Pfam" id="PF13848">
    <property type="entry name" value="Thioredoxin_6"/>
    <property type="match status" value="1"/>
</dbReference>
<proteinExistence type="predicted"/>
<gene>
    <name evidence="8" type="ORF">SDRG_15204</name>
</gene>
<keyword evidence="9" id="KW-1185">Reference proteome</keyword>
<dbReference type="InParanoid" id="T0Q0X6"/>
<evidence type="ECO:0000256" key="4">
    <source>
        <dbReference type="ARBA" id="ARBA00023136"/>
    </source>
</evidence>
<dbReference type="PANTHER" id="PTHR46426:SF1">
    <property type="entry name" value="PROTEIN DISULFIDE-ISOMERASE TMX3"/>
    <property type="match status" value="1"/>
</dbReference>
<evidence type="ECO:0000256" key="1">
    <source>
        <dbReference type="ARBA" id="ARBA00004167"/>
    </source>
</evidence>
<sequence>MLLRVLLLAIVGVAASVHVLTDASFGATVEDSSDAWLVDFYAPWCHSCQLLDPVLVDTADATDGLLRIGKVDITVNPRLEGQFAIERYPTLLVRDPSGVWSPYKGERSVDAFLALGRRVSGTPVKTVATAGDVDALLTTEASALVFVHASDAVGAKLQPAYYSAATALRGQHLFLELRDLASLAASPYFATLPSSGSFVARVDATGDVALYDATTLPLDTWLLKHGYPKFVALGRENLMAIGKAHALLVVACVKDATDTTFLQLASTVASQATGDIAFGYLEATKFRAYVQRFYVTTFPTYFVWNLHSNVFYEAPSGAITPESLHAHLARIVSGAEKGIALGLTGYPYHAYRFVVDAGLGVVAGVTLILLAAAAAWHRARAKEDAHMRAQALAAYERLKKDA</sequence>
<dbReference type="PROSITE" id="PS51352">
    <property type="entry name" value="THIOREDOXIN_2"/>
    <property type="match status" value="1"/>
</dbReference>
<name>T0Q0X6_SAPDV</name>
<dbReference type="InterPro" id="IPR036249">
    <property type="entry name" value="Thioredoxin-like_sf"/>
</dbReference>